<reference evidence="2 3" key="1">
    <citation type="journal article" date="2021" name="Sci. Rep.">
        <title>The genome of the diatom Chaetoceros tenuissimus carries an ancient integrated fragment of an extant virus.</title>
        <authorList>
            <person name="Hongo Y."/>
            <person name="Kimura K."/>
            <person name="Takaki Y."/>
            <person name="Yoshida Y."/>
            <person name="Baba S."/>
            <person name="Kobayashi G."/>
            <person name="Nagasaki K."/>
            <person name="Hano T."/>
            <person name="Tomaru Y."/>
        </authorList>
    </citation>
    <scope>NUCLEOTIDE SEQUENCE [LARGE SCALE GENOMIC DNA]</scope>
    <source>
        <strain evidence="2 3">NIES-3715</strain>
    </source>
</reference>
<feature type="region of interest" description="Disordered" evidence="1">
    <location>
        <begin position="73"/>
        <end position="97"/>
    </location>
</feature>
<sequence length="953" mass="104719">MRLLSFSSWQECATSISNKDTSSIVHRFIGRPSLSVSQAKRFKSFRNQERSIASVSQQQPTLVLTTNHQISLLGHRSTKKPVKPGETKETSSDPIKELSQWIYSSRPGDSSSFLPKSKKSDNSDKIGAVVDANSRSVFSLQKNNTVLKIWSLDQEVTGPDEDEDSKLVEKVELSSEVVSMEVIPYRKNSNVKIKGKGNMNGGVQKEIDIQGGVIGLLSNGQVFVVLISSERKIQIGFYNKESTLSTRSRRRSTSKSAAAKDTSSDCIYAVAGYSVTSKSSSNTNAGKKRKSSDVDISTSESTTGEITFTTLSVDSKMKGSIVLSKHVITLSSMSSTSAELDMDTGDNSQFQGISATYAKEAGALVISQDMDDKSIRISQLDPTHVGLVYKADGEYFGTILDIRYGECIIEPFALLLEPGNISIVDVVGLSTSIIAVLTSDNLLSVYDVRRSIILHRINVHQIGEDKTDSSGFCYNVVADWFTGTMGILKKNLGDGNVHVSFAKIGIFDSKEEKEREDLAISKPLLKGSYNLARAIASSLDTTSKMNSNVVSPELAPIEASMMDWFSTNLKCKQISSPKHASTTEFVSRVDNLYHGGKNGKRASLCKILDDATTTIEPVSKKASKKSTSISQCVVDKIISTAVATILNSKTTVTQKKDAIDALIRAIESGKLSGRNHFDKAVHVNTSDVLRSLLCSMKKTYDSISEPKKKVEHLPLHLIFSILQKNVGALPEHMLVTMLHYILCHVSDEELNAHWALSKNNEWYTDSSIRVLTKRLKVASSKKENASHEEKELVQSLKRRLAIGQRLFFVEKIVTHSKCNTALLRAALKDGLSQSAKGEVEVLMKVLSNLLRKAGRKKNKGNVNLSSCLSQWLSALVDANISSLLNLSENKYDSCLQKTKKEVSSAVGQTQVLLNLKELMKKAQEVVESNDKKEQQEVTQYTSLPVYGIESLIF</sequence>
<keyword evidence="3" id="KW-1185">Reference proteome</keyword>
<proteinExistence type="predicted"/>
<protein>
    <submittedName>
        <fullName evidence="2">Uncharacterized protein</fullName>
    </submittedName>
</protein>
<feature type="region of interest" description="Disordered" evidence="1">
    <location>
        <begin position="277"/>
        <end position="299"/>
    </location>
</feature>
<name>A0AAD3CGF0_9STRA</name>
<evidence type="ECO:0000313" key="3">
    <source>
        <dbReference type="Proteomes" id="UP001054902"/>
    </source>
</evidence>
<dbReference type="Proteomes" id="UP001054902">
    <property type="component" value="Unassembled WGS sequence"/>
</dbReference>
<accession>A0AAD3CGF0</accession>
<gene>
    <name evidence="2" type="ORF">CTEN210_02111</name>
</gene>
<organism evidence="2 3">
    <name type="scientific">Chaetoceros tenuissimus</name>
    <dbReference type="NCBI Taxonomy" id="426638"/>
    <lineage>
        <taxon>Eukaryota</taxon>
        <taxon>Sar</taxon>
        <taxon>Stramenopiles</taxon>
        <taxon>Ochrophyta</taxon>
        <taxon>Bacillariophyta</taxon>
        <taxon>Coscinodiscophyceae</taxon>
        <taxon>Chaetocerotophycidae</taxon>
        <taxon>Chaetocerotales</taxon>
        <taxon>Chaetocerotaceae</taxon>
        <taxon>Chaetoceros</taxon>
    </lineage>
</organism>
<comment type="caution">
    <text evidence="2">The sequence shown here is derived from an EMBL/GenBank/DDBJ whole genome shotgun (WGS) entry which is preliminary data.</text>
</comment>
<feature type="compositionally biased region" description="Basic and acidic residues" evidence="1">
    <location>
        <begin position="83"/>
        <end position="96"/>
    </location>
</feature>
<evidence type="ECO:0000256" key="1">
    <source>
        <dbReference type="SAM" id="MobiDB-lite"/>
    </source>
</evidence>
<dbReference type="AlphaFoldDB" id="A0AAD3CGF0"/>
<evidence type="ECO:0000313" key="2">
    <source>
        <dbReference type="EMBL" id="GFH45637.1"/>
    </source>
</evidence>
<dbReference type="EMBL" id="BLLK01000022">
    <property type="protein sequence ID" value="GFH45637.1"/>
    <property type="molecule type" value="Genomic_DNA"/>
</dbReference>